<organism evidence="2 3">
    <name type="scientific">Caenorhabditis japonica</name>
    <dbReference type="NCBI Taxonomy" id="281687"/>
    <lineage>
        <taxon>Eukaryota</taxon>
        <taxon>Metazoa</taxon>
        <taxon>Ecdysozoa</taxon>
        <taxon>Nematoda</taxon>
        <taxon>Chromadorea</taxon>
        <taxon>Rhabditida</taxon>
        <taxon>Rhabditina</taxon>
        <taxon>Rhabditomorpha</taxon>
        <taxon>Rhabditoidea</taxon>
        <taxon>Rhabditidae</taxon>
        <taxon>Peloderinae</taxon>
        <taxon>Caenorhabditis</taxon>
    </lineage>
</organism>
<reference evidence="2" key="2">
    <citation type="submission" date="2022-06" db="UniProtKB">
        <authorList>
            <consortium name="EnsemblMetazoa"/>
        </authorList>
    </citation>
    <scope>IDENTIFICATION</scope>
    <source>
        <strain evidence="2">DF5081</strain>
    </source>
</reference>
<evidence type="ECO:0000256" key="1">
    <source>
        <dbReference type="SAM" id="MobiDB-lite"/>
    </source>
</evidence>
<protein>
    <submittedName>
        <fullName evidence="2">Uncharacterized protein</fullName>
    </submittedName>
</protein>
<name>A0A8R1E3Q0_CAEJA</name>
<sequence>MKMQGGQLNRRLDLQCNAARFAQKNQKKTEKKAVKANAQKKEKEPLVPKSEKKASAKAAVREGAMKAVLKKGGPGVQPKA</sequence>
<evidence type="ECO:0000313" key="3">
    <source>
        <dbReference type="Proteomes" id="UP000005237"/>
    </source>
</evidence>
<proteinExistence type="predicted"/>
<feature type="region of interest" description="Disordered" evidence="1">
    <location>
        <begin position="22"/>
        <end position="59"/>
    </location>
</feature>
<feature type="compositionally biased region" description="Basic and acidic residues" evidence="1">
    <location>
        <begin position="27"/>
        <end position="59"/>
    </location>
</feature>
<accession>A0A8R1E3Q0</accession>
<keyword evidence="3" id="KW-1185">Reference proteome</keyword>
<dbReference type="Proteomes" id="UP000005237">
    <property type="component" value="Unassembled WGS sequence"/>
</dbReference>
<evidence type="ECO:0000313" key="2">
    <source>
        <dbReference type="EnsemblMetazoa" id="CJA18895a.1"/>
    </source>
</evidence>
<dbReference type="AlphaFoldDB" id="A0A8R1E3Q0"/>
<reference evidence="3" key="1">
    <citation type="submission" date="2010-08" db="EMBL/GenBank/DDBJ databases">
        <authorList>
            <consortium name="Caenorhabditis japonica Sequencing Consortium"/>
            <person name="Wilson R.K."/>
        </authorList>
    </citation>
    <scope>NUCLEOTIDE SEQUENCE [LARGE SCALE GENOMIC DNA]</scope>
    <source>
        <strain evidence="3">DF5081</strain>
    </source>
</reference>
<dbReference type="EnsemblMetazoa" id="CJA18895a.1">
    <property type="protein sequence ID" value="CJA18895a.1"/>
    <property type="gene ID" value="WBGene00138099"/>
</dbReference>